<dbReference type="Proteomes" id="UP000314294">
    <property type="component" value="Unassembled WGS sequence"/>
</dbReference>
<name>A0A4Z2IBJ6_9TELE</name>
<keyword evidence="2" id="KW-1185">Reference proteome</keyword>
<evidence type="ECO:0000313" key="1">
    <source>
        <dbReference type="EMBL" id="TNN74782.1"/>
    </source>
</evidence>
<reference evidence="1 2" key="1">
    <citation type="submission" date="2019-03" db="EMBL/GenBank/DDBJ databases">
        <title>First draft genome of Liparis tanakae, snailfish: a comprehensive survey of snailfish specific genes.</title>
        <authorList>
            <person name="Kim W."/>
            <person name="Song I."/>
            <person name="Jeong J.-H."/>
            <person name="Kim D."/>
            <person name="Kim S."/>
            <person name="Ryu S."/>
            <person name="Song J.Y."/>
            <person name="Lee S.K."/>
        </authorList>
    </citation>
    <scope>NUCLEOTIDE SEQUENCE [LARGE SCALE GENOMIC DNA]</scope>
    <source>
        <tissue evidence="1">Muscle</tissue>
    </source>
</reference>
<organism evidence="1 2">
    <name type="scientific">Liparis tanakae</name>
    <name type="common">Tanaka's snailfish</name>
    <dbReference type="NCBI Taxonomy" id="230148"/>
    <lineage>
        <taxon>Eukaryota</taxon>
        <taxon>Metazoa</taxon>
        <taxon>Chordata</taxon>
        <taxon>Craniata</taxon>
        <taxon>Vertebrata</taxon>
        <taxon>Euteleostomi</taxon>
        <taxon>Actinopterygii</taxon>
        <taxon>Neopterygii</taxon>
        <taxon>Teleostei</taxon>
        <taxon>Neoteleostei</taxon>
        <taxon>Acanthomorphata</taxon>
        <taxon>Eupercaria</taxon>
        <taxon>Perciformes</taxon>
        <taxon>Cottioidei</taxon>
        <taxon>Cottales</taxon>
        <taxon>Liparidae</taxon>
        <taxon>Liparis</taxon>
    </lineage>
</organism>
<comment type="caution">
    <text evidence="1">The sequence shown here is derived from an EMBL/GenBank/DDBJ whole genome shotgun (WGS) entry which is preliminary data.</text>
</comment>
<dbReference type="EMBL" id="SRLO01000110">
    <property type="protein sequence ID" value="TNN74782.1"/>
    <property type="molecule type" value="Genomic_DNA"/>
</dbReference>
<evidence type="ECO:0000313" key="2">
    <source>
        <dbReference type="Proteomes" id="UP000314294"/>
    </source>
</evidence>
<protein>
    <submittedName>
        <fullName evidence="1">Uncharacterized protein</fullName>
    </submittedName>
</protein>
<dbReference type="AlphaFoldDB" id="A0A4Z2IBJ6"/>
<accession>A0A4Z2IBJ6</accession>
<sequence>MPTEVNVTCDAFNAVVGVCVRVDGEKRKLAWTRGANIFHTGPDRARRPCCCVSYELLSLRRLSAGCGANIGAASPAGRPNQALEAGLIGLTYSIKPSIKPAPLTTHWGLTASDTAE</sequence>
<proteinExistence type="predicted"/>
<gene>
    <name evidence="1" type="ORF">EYF80_014882</name>
</gene>
<dbReference type="OrthoDB" id="10518283at2759"/>